<gene>
    <name evidence="3" type="ORF">E3E12_03025</name>
</gene>
<evidence type="ECO:0000256" key="1">
    <source>
        <dbReference type="SAM" id="MobiDB-lite"/>
    </source>
</evidence>
<feature type="transmembrane region" description="Helical" evidence="2">
    <location>
        <begin position="72"/>
        <end position="98"/>
    </location>
</feature>
<evidence type="ECO:0000256" key="2">
    <source>
        <dbReference type="SAM" id="Phobius"/>
    </source>
</evidence>
<feature type="transmembrane region" description="Helical" evidence="2">
    <location>
        <begin position="118"/>
        <end position="136"/>
    </location>
</feature>
<dbReference type="Proteomes" id="UP000318709">
    <property type="component" value="Chromosome"/>
</dbReference>
<sequence length="184" mass="19921">MPTEELYPSALTGAVLVQQDGGPLYGWAYHRVRYLEKLASEAAERVHYTGKARRVFLVYWLRHAATEAFQKAVCYQIAAVSVVVVALGSALLADVTLMAAHNRNGTYSSAFHADDAEVIMAVALALMAAGSSFCLYRQRLLRIVAHVLGAEAALLEAQNHLTPPKNSVGTSPDHPFEATPSVEL</sequence>
<protein>
    <submittedName>
        <fullName evidence="3">Uncharacterized protein</fullName>
    </submittedName>
</protein>
<evidence type="ECO:0000313" key="4">
    <source>
        <dbReference type="Proteomes" id="UP000318709"/>
    </source>
</evidence>
<reference evidence="3 4" key="1">
    <citation type="submission" date="2019-03" db="EMBL/GenBank/DDBJ databases">
        <title>The complete genome sequence of Swingsia_sp. F3b2 LMG30590(T).</title>
        <authorList>
            <person name="Chua K.-O."/>
            <person name="Chan K.-G."/>
            <person name="See-Too W.-S."/>
        </authorList>
    </citation>
    <scope>NUCLEOTIDE SEQUENCE [LARGE SCALE GENOMIC DNA]</scope>
    <source>
        <strain evidence="3 4">F3b2</strain>
    </source>
</reference>
<name>A0A4Y6U849_9PROT</name>
<accession>A0A4Y6U849</accession>
<dbReference type="RefSeq" id="WP_141443005.1">
    <property type="nucleotide sequence ID" value="NZ_CP038231.1"/>
</dbReference>
<dbReference type="AlphaFoldDB" id="A0A4Y6U849"/>
<organism evidence="3 4">
    <name type="scientific">Formicincola oecophyllae</name>
    <dbReference type="NCBI Taxonomy" id="2558361"/>
    <lineage>
        <taxon>Bacteria</taxon>
        <taxon>Pseudomonadati</taxon>
        <taxon>Pseudomonadota</taxon>
        <taxon>Alphaproteobacteria</taxon>
        <taxon>Acetobacterales</taxon>
        <taxon>Acetobacteraceae</taxon>
        <taxon>Formicincola</taxon>
    </lineage>
</organism>
<evidence type="ECO:0000313" key="3">
    <source>
        <dbReference type="EMBL" id="QDH13344.1"/>
    </source>
</evidence>
<dbReference type="EMBL" id="CP038231">
    <property type="protein sequence ID" value="QDH13344.1"/>
    <property type="molecule type" value="Genomic_DNA"/>
</dbReference>
<keyword evidence="2" id="KW-0472">Membrane</keyword>
<keyword evidence="2" id="KW-0812">Transmembrane</keyword>
<dbReference type="KEGG" id="swf:E3E12_03025"/>
<keyword evidence="4" id="KW-1185">Reference proteome</keyword>
<proteinExistence type="predicted"/>
<keyword evidence="2" id="KW-1133">Transmembrane helix</keyword>
<feature type="region of interest" description="Disordered" evidence="1">
    <location>
        <begin position="163"/>
        <end position="184"/>
    </location>
</feature>